<dbReference type="NCBIfam" id="TIGR00861">
    <property type="entry name" value="MIP"/>
    <property type="match status" value="1"/>
</dbReference>
<evidence type="ECO:0000256" key="4">
    <source>
        <dbReference type="ARBA" id="ARBA00022989"/>
    </source>
</evidence>
<proteinExistence type="inferred from homology"/>
<keyword evidence="9" id="KW-1185">Reference proteome</keyword>
<dbReference type="PANTHER" id="PTHR45724:SF18">
    <property type="entry name" value="NODULIN-26"/>
    <property type="match status" value="1"/>
</dbReference>
<gene>
    <name evidence="8" type="ORF">PIB30_022313</name>
</gene>
<feature type="transmembrane region" description="Helical" evidence="7">
    <location>
        <begin position="46"/>
        <end position="67"/>
    </location>
</feature>
<accession>A0ABU6UB05</accession>
<dbReference type="PANTHER" id="PTHR45724">
    <property type="entry name" value="AQUAPORIN NIP2-1"/>
    <property type="match status" value="1"/>
</dbReference>
<keyword evidence="4 7" id="KW-1133">Transmembrane helix</keyword>
<dbReference type="Proteomes" id="UP001341840">
    <property type="component" value="Unassembled WGS sequence"/>
</dbReference>
<feature type="transmembrane region" description="Helical" evidence="7">
    <location>
        <begin position="189"/>
        <end position="214"/>
    </location>
</feature>
<evidence type="ECO:0000313" key="8">
    <source>
        <dbReference type="EMBL" id="MED6157346.1"/>
    </source>
</evidence>
<evidence type="ECO:0000313" key="9">
    <source>
        <dbReference type="Proteomes" id="UP001341840"/>
    </source>
</evidence>
<keyword evidence="5 7" id="KW-0472">Membrane</keyword>
<comment type="caution">
    <text evidence="8">The sequence shown here is derived from an EMBL/GenBank/DDBJ whole genome shotgun (WGS) entry which is preliminary data.</text>
</comment>
<evidence type="ECO:0000256" key="5">
    <source>
        <dbReference type="ARBA" id="ARBA00023136"/>
    </source>
</evidence>
<evidence type="ECO:0000256" key="2">
    <source>
        <dbReference type="ARBA" id="ARBA00022448"/>
    </source>
</evidence>
<keyword evidence="2 6" id="KW-0813">Transport</keyword>
<dbReference type="PROSITE" id="PS00221">
    <property type="entry name" value="MIP"/>
    <property type="match status" value="1"/>
</dbReference>
<dbReference type="InterPro" id="IPR034294">
    <property type="entry name" value="Aquaporin_transptr"/>
</dbReference>
<dbReference type="InterPro" id="IPR000425">
    <property type="entry name" value="MIP"/>
</dbReference>
<evidence type="ECO:0000256" key="1">
    <source>
        <dbReference type="ARBA" id="ARBA00004141"/>
    </source>
</evidence>
<sequence length="273" mass="28795">MGEYSSKSGDVTISVTSKEEAAGGGGRSCKTTQAGSCKYFLLFQKMVAELVGTYFLIFTGCAAIAANNDYGKQVTLVGIATVWGLVVMIIVYSIGHVSGAHLNPAVTIAFASIRKFPLTQVPAYIAAEVLGAILGSGTVRLIFSGNNLQVQFTGTLPTGSNIQSFLIEFIITFFLMFVISGVATDNRAVGTLAGVAIGSTVLLNVLIAAQVSGASMNPARSLGPAFVHHEYRGIWIYMVSPTIGAVAGAWVYNILRENKEKPSIHLTNNASFN</sequence>
<protein>
    <submittedName>
        <fullName evidence="8">Uncharacterized protein</fullName>
    </submittedName>
</protein>
<dbReference type="SUPFAM" id="SSF81338">
    <property type="entry name" value="Aquaporin-like"/>
    <property type="match status" value="1"/>
</dbReference>
<comment type="similarity">
    <text evidence="6">Belongs to the MIP/aquaporin (TC 1.A.8) family.</text>
</comment>
<dbReference type="Gene3D" id="1.20.1080.10">
    <property type="entry name" value="Glycerol uptake facilitator protein"/>
    <property type="match status" value="1"/>
</dbReference>
<reference evidence="8 9" key="1">
    <citation type="journal article" date="2023" name="Plants (Basel)">
        <title>Bridging the Gap: Combining Genomics and Transcriptomics Approaches to Understand Stylosanthes scabra, an Orphan Legume from the Brazilian Caatinga.</title>
        <authorList>
            <person name="Ferreira-Neto J.R.C."/>
            <person name="da Silva M.D."/>
            <person name="Binneck E."/>
            <person name="de Melo N.F."/>
            <person name="da Silva R.H."/>
            <person name="de Melo A.L.T.M."/>
            <person name="Pandolfi V."/>
            <person name="Bustamante F.O."/>
            <person name="Brasileiro-Vidal A.C."/>
            <person name="Benko-Iseppon A.M."/>
        </authorList>
    </citation>
    <scope>NUCLEOTIDE SEQUENCE [LARGE SCALE GENOMIC DNA]</scope>
    <source>
        <tissue evidence="8">Leaves</tissue>
    </source>
</reference>
<dbReference type="EMBL" id="JASCZI010120904">
    <property type="protein sequence ID" value="MED6157346.1"/>
    <property type="molecule type" value="Genomic_DNA"/>
</dbReference>
<feature type="transmembrane region" description="Helical" evidence="7">
    <location>
        <begin position="234"/>
        <end position="255"/>
    </location>
</feature>
<evidence type="ECO:0000256" key="6">
    <source>
        <dbReference type="RuleBase" id="RU000477"/>
    </source>
</evidence>
<feature type="transmembrane region" description="Helical" evidence="7">
    <location>
        <begin position="162"/>
        <end position="182"/>
    </location>
</feature>
<dbReference type="PRINTS" id="PR00783">
    <property type="entry name" value="MINTRINSICP"/>
</dbReference>
<dbReference type="InterPro" id="IPR022357">
    <property type="entry name" value="MIP_CS"/>
</dbReference>
<evidence type="ECO:0000256" key="7">
    <source>
        <dbReference type="SAM" id="Phobius"/>
    </source>
</evidence>
<organism evidence="8 9">
    <name type="scientific">Stylosanthes scabra</name>
    <dbReference type="NCBI Taxonomy" id="79078"/>
    <lineage>
        <taxon>Eukaryota</taxon>
        <taxon>Viridiplantae</taxon>
        <taxon>Streptophyta</taxon>
        <taxon>Embryophyta</taxon>
        <taxon>Tracheophyta</taxon>
        <taxon>Spermatophyta</taxon>
        <taxon>Magnoliopsida</taxon>
        <taxon>eudicotyledons</taxon>
        <taxon>Gunneridae</taxon>
        <taxon>Pentapetalae</taxon>
        <taxon>rosids</taxon>
        <taxon>fabids</taxon>
        <taxon>Fabales</taxon>
        <taxon>Fabaceae</taxon>
        <taxon>Papilionoideae</taxon>
        <taxon>50 kb inversion clade</taxon>
        <taxon>dalbergioids sensu lato</taxon>
        <taxon>Dalbergieae</taxon>
        <taxon>Pterocarpus clade</taxon>
        <taxon>Stylosanthes</taxon>
    </lineage>
</organism>
<comment type="subcellular location">
    <subcellularLocation>
        <location evidence="1">Membrane</location>
        <topology evidence="1">Multi-pass membrane protein</topology>
    </subcellularLocation>
</comment>
<dbReference type="Pfam" id="PF00230">
    <property type="entry name" value="MIP"/>
    <property type="match status" value="1"/>
</dbReference>
<dbReference type="InterPro" id="IPR023271">
    <property type="entry name" value="Aquaporin-like"/>
</dbReference>
<name>A0ABU6UB05_9FABA</name>
<dbReference type="CDD" id="cd00333">
    <property type="entry name" value="MIP"/>
    <property type="match status" value="1"/>
</dbReference>
<feature type="transmembrane region" description="Helical" evidence="7">
    <location>
        <begin position="73"/>
        <end position="94"/>
    </location>
</feature>
<keyword evidence="3 6" id="KW-0812">Transmembrane</keyword>
<evidence type="ECO:0000256" key="3">
    <source>
        <dbReference type="ARBA" id="ARBA00022692"/>
    </source>
</evidence>